<evidence type="ECO:0000259" key="4">
    <source>
        <dbReference type="PROSITE" id="PS51843"/>
    </source>
</evidence>
<keyword evidence="1" id="KW-0805">Transcription regulation</keyword>
<dbReference type="Proteomes" id="UP000270094">
    <property type="component" value="Unassembled WGS sequence"/>
</dbReference>
<keyword evidence="2" id="KW-0804">Transcription</keyword>
<proteinExistence type="predicted"/>
<dbReference type="Pfam" id="PF00104">
    <property type="entry name" value="Hormone_recep"/>
    <property type="match status" value="1"/>
</dbReference>
<name>A0A3P7JMW0_STRVU</name>
<gene>
    <name evidence="5" type="ORF">SVUK_LOCUS16317</name>
</gene>
<keyword evidence="6" id="KW-1185">Reference proteome</keyword>
<dbReference type="PROSITE" id="PS51843">
    <property type="entry name" value="NR_LBD"/>
    <property type="match status" value="1"/>
</dbReference>
<dbReference type="AlphaFoldDB" id="A0A3P7JMW0"/>
<organism evidence="5 6">
    <name type="scientific">Strongylus vulgaris</name>
    <name type="common">Blood worm</name>
    <dbReference type="NCBI Taxonomy" id="40348"/>
    <lineage>
        <taxon>Eukaryota</taxon>
        <taxon>Metazoa</taxon>
        <taxon>Ecdysozoa</taxon>
        <taxon>Nematoda</taxon>
        <taxon>Chromadorea</taxon>
        <taxon>Rhabditida</taxon>
        <taxon>Rhabditina</taxon>
        <taxon>Rhabditomorpha</taxon>
        <taxon>Strongyloidea</taxon>
        <taxon>Strongylidae</taxon>
        <taxon>Strongylus</taxon>
    </lineage>
</organism>
<dbReference type="InterPro" id="IPR035500">
    <property type="entry name" value="NHR-like_dom_sf"/>
</dbReference>
<protein>
    <recommendedName>
        <fullName evidence="4">NR LBD domain-containing protein</fullName>
    </recommendedName>
</protein>
<reference evidence="5 6" key="1">
    <citation type="submission" date="2018-11" db="EMBL/GenBank/DDBJ databases">
        <authorList>
            <consortium name="Pathogen Informatics"/>
        </authorList>
    </citation>
    <scope>NUCLEOTIDE SEQUENCE [LARGE SCALE GENOMIC DNA]</scope>
</reference>
<dbReference type="OrthoDB" id="5771769at2759"/>
<evidence type="ECO:0000256" key="2">
    <source>
        <dbReference type="ARBA" id="ARBA00023163"/>
    </source>
</evidence>
<dbReference type="PANTHER" id="PTHR24083">
    <property type="entry name" value="NUCLEAR HORMONE RECEPTOR"/>
    <property type="match status" value="1"/>
</dbReference>
<dbReference type="SMART" id="SM00430">
    <property type="entry name" value="HOLI"/>
    <property type="match status" value="1"/>
</dbReference>
<dbReference type="EMBL" id="UYYB01112329">
    <property type="protein sequence ID" value="VDM81319.1"/>
    <property type="molecule type" value="Genomic_DNA"/>
</dbReference>
<accession>A0A3P7JMW0</accession>
<evidence type="ECO:0000256" key="3">
    <source>
        <dbReference type="ARBA" id="ARBA00023170"/>
    </source>
</evidence>
<feature type="domain" description="NR LBD" evidence="4">
    <location>
        <begin position="1"/>
        <end position="181"/>
    </location>
</feature>
<evidence type="ECO:0000313" key="5">
    <source>
        <dbReference type="EMBL" id="VDM81319.1"/>
    </source>
</evidence>
<dbReference type="SUPFAM" id="SSF48508">
    <property type="entry name" value="Nuclear receptor ligand-binding domain"/>
    <property type="match status" value="1"/>
</dbReference>
<keyword evidence="3" id="KW-0675">Receptor</keyword>
<dbReference type="InterPro" id="IPR000536">
    <property type="entry name" value="Nucl_hrmn_rcpt_lig-bd"/>
</dbReference>
<evidence type="ECO:0000256" key="1">
    <source>
        <dbReference type="ARBA" id="ARBA00023015"/>
    </source>
</evidence>
<dbReference type="InterPro" id="IPR050274">
    <property type="entry name" value="Nuclear_hormone_rcpt_NR2"/>
</dbReference>
<evidence type="ECO:0000313" key="6">
    <source>
        <dbReference type="Proteomes" id="UP000270094"/>
    </source>
</evidence>
<dbReference type="Gene3D" id="1.10.565.10">
    <property type="entry name" value="Retinoid X Receptor"/>
    <property type="match status" value="1"/>
</dbReference>
<sequence>MWNIHEMRICIEWEERLILINGYPILIRVFYSPDHGPDKIVFQNGAFIMRQPQQQVQLSGCRPIYTRQMDEIMLPFRRLQLSVSEFATFKAALFFNPDALDLSNQAKPDVYEERNKYLSALFTCITNKLGMAAGVQKYGSLLMMTASIQVMFSRVINAFFRSILFESSKVIFAIMEALQLIKTFAE</sequence>